<dbReference type="Gene3D" id="3.40.50.1820">
    <property type="entry name" value="alpha/beta hydrolase"/>
    <property type="match status" value="1"/>
</dbReference>
<proteinExistence type="predicted"/>
<dbReference type="InterPro" id="IPR000073">
    <property type="entry name" value="AB_hydrolase_1"/>
</dbReference>
<protein>
    <submittedName>
        <fullName evidence="2">Pimeloyl-ACP methyl ester carboxylesterase</fullName>
    </submittedName>
</protein>
<dbReference type="PANTHER" id="PTHR43433:SF5">
    <property type="entry name" value="AB HYDROLASE-1 DOMAIN-CONTAINING PROTEIN"/>
    <property type="match status" value="1"/>
</dbReference>
<organism evidence="2 3">
    <name type="scientific">Amycolatopsis cihanbeyliensis</name>
    <dbReference type="NCBI Taxonomy" id="1128664"/>
    <lineage>
        <taxon>Bacteria</taxon>
        <taxon>Bacillati</taxon>
        <taxon>Actinomycetota</taxon>
        <taxon>Actinomycetes</taxon>
        <taxon>Pseudonocardiales</taxon>
        <taxon>Pseudonocardiaceae</taxon>
        <taxon>Amycolatopsis</taxon>
    </lineage>
</organism>
<sequence length="277" mass="28795">MASVWPRQGTVPVEGGELYYEARGAGDPVLLVQGALGEAGTTAQLADVLAEHYLVISYDRRGLSRSTVRQGAPPVTLSRHAADASVLLAELAAGPAHVVGASIGALVGLQLAVDHPDRVGTLVAHEPPMATVVADAEREAALDRVAELGRTDVRAAVREMAALTGAAGGSAEPGAQPPPPVGDLDTNLRHFFAVDFPAVRGCALDAARIAAVPEPVRIVPTGGAESRGQWEYRCAERLAGELGRELVELPGGHNALPDHPLAIAAQLRRLFAGDRVR</sequence>
<gene>
    <name evidence="2" type="ORF">FB471_3695</name>
</gene>
<dbReference type="RefSeq" id="WP_141999678.1">
    <property type="nucleotide sequence ID" value="NZ_VFML01000001.1"/>
</dbReference>
<dbReference type="SUPFAM" id="SSF53474">
    <property type="entry name" value="alpha/beta-Hydrolases"/>
    <property type="match status" value="1"/>
</dbReference>
<dbReference type="AlphaFoldDB" id="A0A542DLF1"/>
<dbReference type="GO" id="GO:0004806">
    <property type="term" value="F:triacylglycerol lipase activity"/>
    <property type="evidence" value="ECO:0007669"/>
    <property type="project" value="TreeGrafter"/>
</dbReference>
<evidence type="ECO:0000313" key="2">
    <source>
        <dbReference type="EMBL" id="TQJ03921.1"/>
    </source>
</evidence>
<dbReference type="Proteomes" id="UP000320876">
    <property type="component" value="Unassembled WGS sequence"/>
</dbReference>
<dbReference type="InterPro" id="IPR029058">
    <property type="entry name" value="AB_hydrolase_fold"/>
</dbReference>
<name>A0A542DLF1_AMYCI</name>
<dbReference type="InterPro" id="IPR050471">
    <property type="entry name" value="AB_hydrolase"/>
</dbReference>
<dbReference type="PANTHER" id="PTHR43433">
    <property type="entry name" value="HYDROLASE, ALPHA/BETA FOLD FAMILY PROTEIN"/>
    <property type="match status" value="1"/>
</dbReference>
<comment type="caution">
    <text evidence="2">The sequence shown here is derived from an EMBL/GenBank/DDBJ whole genome shotgun (WGS) entry which is preliminary data.</text>
</comment>
<evidence type="ECO:0000259" key="1">
    <source>
        <dbReference type="Pfam" id="PF00561"/>
    </source>
</evidence>
<feature type="domain" description="AB hydrolase-1" evidence="1">
    <location>
        <begin position="28"/>
        <end position="158"/>
    </location>
</feature>
<evidence type="ECO:0000313" key="3">
    <source>
        <dbReference type="Proteomes" id="UP000320876"/>
    </source>
</evidence>
<dbReference type="EMBL" id="VFML01000001">
    <property type="protein sequence ID" value="TQJ03921.1"/>
    <property type="molecule type" value="Genomic_DNA"/>
</dbReference>
<keyword evidence="3" id="KW-1185">Reference proteome</keyword>
<dbReference type="Pfam" id="PF00561">
    <property type="entry name" value="Abhydrolase_1"/>
    <property type="match status" value="1"/>
</dbReference>
<dbReference type="OrthoDB" id="3210164at2"/>
<dbReference type="GO" id="GO:0046503">
    <property type="term" value="P:glycerolipid catabolic process"/>
    <property type="evidence" value="ECO:0007669"/>
    <property type="project" value="TreeGrafter"/>
</dbReference>
<accession>A0A542DLF1</accession>
<reference evidence="2 3" key="1">
    <citation type="submission" date="2019-06" db="EMBL/GenBank/DDBJ databases">
        <title>Sequencing the genomes of 1000 actinobacteria strains.</title>
        <authorList>
            <person name="Klenk H.-P."/>
        </authorList>
    </citation>
    <scope>NUCLEOTIDE SEQUENCE [LARGE SCALE GENOMIC DNA]</scope>
    <source>
        <strain evidence="2 3">DSM 45679</strain>
    </source>
</reference>